<comment type="similarity">
    <text evidence="1">Belongs to the carbon-nitrogen hydrolase superfamily. Nitrilase family.</text>
</comment>
<dbReference type="PROSITE" id="PS00920">
    <property type="entry name" value="NITRIL_CHT_1"/>
    <property type="match status" value="1"/>
</dbReference>
<feature type="domain" description="CN hydrolase" evidence="5">
    <location>
        <begin position="5"/>
        <end position="278"/>
    </location>
</feature>
<dbReference type="InterPro" id="IPR044149">
    <property type="entry name" value="Nitrilases_CHs"/>
</dbReference>
<dbReference type="AlphaFoldDB" id="A0A931CUC7"/>
<evidence type="ECO:0000313" key="7">
    <source>
        <dbReference type="Proteomes" id="UP000655366"/>
    </source>
</evidence>
<dbReference type="RefSeq" id="WP_196398035.1">
    <property type="nucleotide sequence ID" value="NZ_JADNYM010000025.1"/>
</dbReference>
<evidence type="ECO:0000256" key="4">
    <source>
        <dbReference type="SAM" id="MobiDB-lite"/>
    </source>
</evidence>
<evidence type="ECO:0000256" key="2">
    <source>
        <dbReference type="ARBA" id="ARBA00022801"/>
    </source>
</evidence>
<dbReference type="InterPro" id="IPR000132">
    <property type="entry name" value="Nitrilase/CN_hydratase_CS"/>
</dbReference>
<dbReference type="SUPFAM" id="SSF56317">
    <property type="entry name" value="Carbon-nitrogen hydrolase"/>
    <property type="match status" value="1"/>
</dbReference>
<gene>
    <name evidence="6" type="ORF">IV500_17145</name>
</gene>
<protein>
    <submittedName>
        <fullName evidence="6">Carbon-nitrogen hydrolase family protein</fullName>
    </submittedName>
</protein>
<dbReference type="InterPro" id="IPR036526">
    <property type="entry name" value="C-N_Hydrolase_sf"/>
</dbReference>
<comment type="caution">
    <text evidence="6">The sequence shown here is derived from an EMBL/GenBank/DDBJ whole genome shotgun (WGS) entry which is preliminary data.</text>
</comment>
<dbReference type="InterPro" id="IPR003010">
    <property type="entry name" value="C-N_Hydrolase"/>
</dbReference>
<organism evidence="6 7">
    <name type="scientific">Arthrobacter terrae</name>
    <dbReference type="NCBI Taxonomy" id="2935737"/>
    <lineage>
        <taxon>Bacteria</taxon>
        <taxon>Bacillati</taxon>
        <taxon>Actinomycetota</taxon>
        <taxon>Actinomycetes</taxon>
        <taxon>Micrococcales</taxon>
        <taxon>Micrococcaceae</taxon>
        <taxon>Arthrobacter</taxon>
    </lineage>
</organism>
<dbReference type="PANTHER" id="PTHR46044">
    <property type="entry name" value="NITRILASE"/>
    <property type="match status" value="1"/>
</dbReference>
<dbReference type="PANTHER" id="PTHR46044:SF14">
    <property type="entry name" value="ARYLACETONITRILASE"/>
    <property type="match status" value="1"/>
</dbReference>
<dbReference type="CDD" id="cd07564">
    <property type="entry name" value="nitrilases_CHs"/>
    <property type="match status" value="1"/>
</dbReference>
<proteinExistence type="inferred from homology"/>
<evidence type="ECO:0000259" key="5">
    <source>
        <dbReference type="PROSITE" id="PS50263"/>
    </source>
</evidence>
<reference evidence="6 7" key="1">
    <citation type="submission" date="2020-11" db="EMBL/GenBank/DDBJ databases">
        <title>Arthrobacter antarcticus sp. nov., isolated from Antarctic Soil.</title>
        <authorList>
            <person name="Li J."/>
        </authorList>
    </citation>
    <scope>NUCLEOTIDE SEQUENCE [LARGE SCALE GENOMIC DNA]</scope>
    <source>
        <strain evidence="6 7">Z1-20</strain>
    </source>
</reference>
<feature type="region of interest" description="Disordered" evidence="4">
    <location>
        <begin position="328"/>
        <end position="350"/>
    </location>
</feature>
<dbReference type="PROSITE" id="PS50263">
    <property type="entry name" value="CN_HYDROLASE"/>
    <property type="match status" value="1"/>
</dbReference>
<dbReference type="Proteomes" id="UP000655366">
    <property type="component" value="Unassembled WGS sequence"/>
</dbReference>
<keyword evidence="7" id="KW-1185">Reference proteome</keyword>
<feature type="active site" description="Proton acceptor" evidence="3">
    <location>
        <position position="45"/>
    </location>
</feature>
<dbReference type="Gene3D" id="3.60.110.10">
    <property type="entry name" value="Carbon-nitrogen hydrolase"/>
    <property type="match status" value="1"/>
</dbReference>
<evidence type="ECO:0000256" key="3">
    <source>
        <dbReference type="PROSITE-ProRule" id="PRU10139"/>
    </source>
</evidence>
<sequence>MGNKVRVAAVQAEPVWLDIDGTTTKTIDLIGEAANGGADLVAFPETWIPGYPVFLWSYPVYEQMEFVARYHANSPTLDGEHLRRIREAARRHAITVVLGFSEKDAGSLYISQAVIGPDGEILMHRRKLKPTHAERTLFGESDGSGIKVIDTPLGRIGALNCFEHIQPLTKYAMYAQNEQIHVAGWPCLGILGNVPALSPESIMACTQTYALEGSAFVIAATQIMSHEGARKFPTADGGPTPIYTGGGGYARVYGPHSGLITEPLAPTTEGIVYADIDLAEIDLAKNIVDPAGHYARADVTRLVFDDRPKKPVIRPSELDPQEFQELRLDAEQENDPPTGSDGLVLRYGNP</sequence>
<accession>A0A931CUC7</accession>
<evidence type="ECO:0000313" key="6">
    <source>
        <dbReference type="EMBL" id="MBG0741099.1"/>
    </source>
</evidence>
<dbReference type="GO" id="GO:0000257">
    <property type="term" value="F:nitrilase activity"/>
    <property type="evidence" value="ECO:0007669"/>
    <property type="project" value="UniProtKB-ARBA"/>
</dbReference>
<evidence type="ECO:0000256" key="1">
    <source>
        <dbReference type="ARBA" id="ARBA00008129"/>
    </source>
</evidence>
<dbReference type="Pfam" id="PF00795">
    <property type="entry name" value="CN_hydrolase"/>
    <property type="match status" value="1"/>
</dbReference>
<keyword evidence="2 6" id="KW-0378">Hydrolase</keyword>
<dbReference type="EMBL" id="JADNYM010000025">
    <property type="protein sequence ID" value="MBG0741099.1"/>
    <property type="molecule type" value="Genomic_DNA"/>
</dbReference>
<name>A0A931CUC7_9MICC</name>